<comment type="subcellular location">
    <subcellularLocation>
        <location evidence="1 7">Cell outer membrane</location>
        <topology evidence="1 7">Multi-pass membrane protein</topology>
    </subcellularLocation>
</comment>
<dbReference type="RefSeq" id="WP_165758851.1">
    <property type="nucleotide sequence ID" value="NZ_FOCZ01000014.1"/>
</dbReference>
<proteinExistence type="inferred from homology"/>
<keyword evidence="8" id="KW-0732">Signal</keyword>
<dbReference type="STRING" id="354355.SAMN05660816_05613"/>
<reference evidence="11" key="1">
    <citation type="submission" date="2016-04" db="EMBL/GenBank/DDBJ databases">
        <authorList>
            <person name="Chen L."/>
            <person name="Zhuang W."/>
            <person name="Wang G."/>
        </authorList>
    </citation>
    <scope>NUCLEOTIDE SEQUENCE [LARGE SCALE GENOMIC DNA]</scope>
    <source>
        <strain evidence="11">17621</strain>
    </source>
</reference>
<feature type="domain" description="TonB-dependent receptor plug" evidence="9">
    <location>
        <begin position="215"/>
        <end position="325"/>
    </location>
</feature>
<dbReference type="EMBL" id="LVXG01000011">
    <property type="protein sequence ID" value="OQP51363.1"/>
    <property type="molecule type" value="Genomic_DNA"/>
</dbReference>
<organism evidence="10 11">
    <name type="scientific">Niastella yeongjuensis</name>
    <dbReference type="NCBI Taxonomy" id="354355"/>
    <lineage>
        <taxon>Bacteria</taxon>
        <taxon>Pseudomonadati</taxon>
        <taxon>Bacteroidota</taxon>
        <taxon>Chitinophagia</taxon>
        <taxon>Chitinophagales</taxon>
        <taxon>Chitinophagaceae</taxon>
        <taxon>Niastella</taxon>
    </lineage>
</organism>
<evidence type="ECO:0000313" key="11">
    <source>
        <dbReference type="Proteomes" id="UP000192610"/>
    </source>
</evidence>
<dbReference type="SUPFAM" id="SSF56935">
    <property type="entry name" value="Porins"/>
    <property type="match status" value="1"/>
</dbReference>
<dbReference type="Proteomes" id="UP000192610">
    <property type="component" value="Unassembled WGS sequence"/>
</dbReference>
<dbReference type="InterPro" id="IPR023996">
    <property type="entry name" value="TonB-dep_OMP_SusC/RagA"/>
</dbReference>
<evidence type="ECO:0000256" key="4">
    <source>
        <dbReference type="ARBA" id="ARBA00022692"/>
    </source>
</evidence>
<dbReference type="Pfam" id="PF07715">
    <property type="entry name" value="Plug"/>
    <property type="match status" value="1"/>
</dbReference>
<keyword evidence="4 7" id="KW-0812">Transmembrane</keyword>
<evidence type="ECO:0000259" key="9">
    <source>
        <dbReference type="Pfam" id="PF07715"/>
    </source>
</evidence>
<dbReference type="InterPro" id="IPR023997">
    <property type="entry name" value="TonB-dep_OMP_SusC/RagA_CS"/>
</dbReference>
<feature type="signal peptide" evidence="8">
    <location>
        <begin position="1"/>
        <end position="17"/>
    </location>
</feature>
<dbReference type="InterPro" id="IPR037066">
    <property type="entry name" value="Plug_dom_sf"/>
</dbReference>
<evidence type="ECO:0000256" key="7">
    <source>
        <dbReference type="PROSITE-ProRule" id="PRU01360"/>
    </source>
</evidence>
<dbReference type="InterPro" id="IPR012910">
    <property type="entry name" value="Plug_dom"/>
</dbReference>
<evidence type="ECO:0000256" key="8">
    <source>
        <dbReference type="SAM" id="SignalP"/>
    </source>
</evidence>
<dbReference type="Pfam" id="PF13715">
    <property type="entry name" value="CarbopepD_reg_2"/>
    <property type="match status" value="1"/>
</dbReference>
<dbReference type="SUPFAM" id="SSF49464">
    <property type="entry name" value="Carboxypeptidase regulatory domain-like"/>
    <property type="match status" value="1"/>
</dbReference>
<keyword evidence="6 7" id="KW-0998">Cell outer membrane</keyword>
<evidence type="ECO:0000313" key="10">
    <source>
        <dbReference type="EMBL" id="OQP51363.1"/>
    </source>
</evidence>
<evidence type="ECO:0000256" key="5">
    <source>
        <dbReference type="ARBA" id="ARBA00023136"/>
    </source>
</evidence>
<gene>
    <name evidence="10" type="ORF">A4H97_27705</name>
</gene>
<keyword evidence="5 7" id="KW-0472">Membrane</keyword>
<keyword evidence="2 7" id="KW-0813">Transport</keyword>
<dbReference type="Gene3D" id="2.170.130.10">
    <property type="entry name" value="TonB-dependent receptor, plug domain"/>
    <property type="match status" value="1"/>
</dbReference>
<dbReference type="InterPro" id="IPR039426">
    <property type="entry name" value="TonB-dep_rcpt-like"/>
</dbReference>
<comment type="similarity">
    <text evidence="7">Belongs to the TonB-dependent receptor family.</text>
</comment>
<dbReference type="PROSITE" id="PS52016">
    <property type="entry name" value="TONB_DEPENDENT_REC_3"/>
    <property type="match status" value="1"/>
</dbReference>
<keyword evidence="3 7" id="KW-1134">Transmembrane beta strand</keyword>
<dbReference type="NCBIfam" id="TIGR04056">
    <property type="entry name" value="OMP_RagA_SusC"/>
    <property type="match status" value="1"/>
</dbReference>
<protein>
    <recommendedName>
        <fullName evidence="9">TonB-dependent receptor plug domain-containing protein</fullName>
    </recommendedName>
</protein>
<dbReference type="Gene3D" id="2.60.40.1120">
    <property type="entry name" value="Carboxypeptidase-like, regulatory domain"/>
    <property type="match status" value="1"/>
</dbReference>
<keyword evidence="11" id="KW-1185">Reference proteome</keyword>
<evidence type="ECO:0000256" key="3">
    <source>
        <dbReference type="ARBA" id="ARBA00022452"/>
    </source>
</evidence>
<name>A0A1V9EYW9_9BACT</name>
<evidence type="ECO:0000256" key="6">
    <source>
        <dbReference type="ARBA" id="ARBA00023237"/>
    </source>
</evidence>
<accession>A0A1V9EYW9</accession>
<evidence type="ECO:0000256" key="1">
    <source>
        <dbReference type="ARBA" id="ARBA00004571"/>
    </source>
</evidence>
<dbReference type="InterPro" id="IPR036942">
    <property type="entry name" value="Beta-barrel_TonB_sf"/>
</dbReference>
<evidence type="ECO:0000256" key="2">
    <source>
        <dbReference type="ARBA" id="ARBA00022448"/>
    </source>
</evidence>
<dbReference type="Gene3D" id="2.40.170.20">
    <property type="entry name" value="TonB-dependent receptor, beta-barrel domain"/>
    <property type="match status" value="1"/>
</dbReference>
<dbReference type="InterPro" id="IPR008969">
    <property type="entry name" value="CarboxyPept-like_regulatory"/>
</dbReference>
<dbReference type="AlphaFoldDB" id="A0A1V9EYW9"/>
<dbReference type="GO" id="GO:0009279">
    <property type="term" value="C:cell outer membrane"/>
    <property type="evidence" value="ECO:0007669"/>
    <property type="project" value="UniProtKB-SubCell"/>
</dbReference>
<sequence>MKLTILLLTVGFLNVYAKGVSQTVSFTGEKVPLKSVFNSVKQQTGFVFLYSGAVLQVAKPVTVSATAVPLETFLNEVFKNQPLKYTIKGKSVFIAPKPASDGPPVSNVPANVVSDSSVTIRGRVLNEKGEPVPGASVTVKGSTKGTRTDGNGDFALRNVISGEYVLITSVGYETNTILINRFMGTRSLELSLKPAVTKLDEIEITVNTGYQVLSKERSTGSQAQIDNKLLNRSPSGNILDRLEGVTNGMLFTRRKLTKEDVNGSAEIRVRGLATILGSSSPLIVLDNFPYEGDINSINPNDIESVTVLKDAAAASIWGARAGNGVIVVNTKAGRYNQVTRISINSNVVVGDKPDLYYSQNYLPSATVMDIQKENFNNGAYFLADFQRIPLYAELLQKLKDKLITQQEFDEQEARFREHDIRDDWSKYLYRKSITQQHALNVRGGGNNYRYMFSAGFDKDRQMYVGNEGTRMNLSLQNTFKVRPNLELTGTVWYTKRKSQTNAVLSSVTNTKGSGPDIYESLMDENGYANPVNIQINRYKYQETFPTANPNLGMVDWLYRPLDEIGLNDNRSNTSDFRLNGGLKYKFLTHFSFDLSYQYILSINERTSYHDVKSYFARDFYNQYTQTYVPNITDNKLHPVPLGNIMEYPGAGQTNTQSSRALLNYNQVFNTEHSISAIGGAEIRQSIATTMPGATLFNYNPDLLTSKTTLNFDSSFATRPSGRTTIPTSANKVLGRTTNRYLSYFGNASYTYKDRYIVSGSGRWDGSNLLGVRANMRGTLLWSTGLSWDISKESFFKVKQLPYLRLRATYGSAGNIDPTQTHDPTLLFTTINTVTSYQQANLNSAGNPSLRWEQINTLNFGTDFRAFKNRISGSVEYYVKNAKYLLSDNAVDPTTGVPSTFRLNFSAMRAWGYDVQINTKNLELKKFSWTSTFIFNASRNKITKMRDNIPTLDNQYFTLESKYLEQGQSVDRIYSLPWHGLDPQDGSPLIYDKDGGVRKDFLAYWNGIKKSDFIYAGVTVPLYSTSLMNTFEWNGIAVSALVVGRFGSVIRRTSTGPGVEFTSLNFPTYNMDLLKRWKEPGDEKFTDVPAKVTSANSLSQGASNQAQLYQYSEKLIIPGDVIRLQDVNLSYTLPHNLIKRWPIQSLRVYGYVHPNTIIWKANKDGIDPDYPYTNYPDPKSYSAGLQVEF</sequence>
<feature type="chain" id="PRO_5012008960" description="TonB-dependent receptor plug domain-containing protein" evidence="8">
    <location>
        <begin position="18"/>
        <end position="1188"/>
    </location>
</feature>
<comment type="caution">
    <text evidence="10">The sequence shown here is derived from an EMBL/GenBank/DDBJ whole genome shotgun (WGS) entry which is preliminary data.</text>
</comment>
<dbReference type="NCBIfam" id="TIGR04057">
    <property type="entry name" value="SusC_RagA_signa"/>
    <property type="match status" value="1"/>
</dbReference>